<dbReference type="AlphaFoldDB" id="A0AAN6TI99"/>
<sequence>MCVFVETTYRCGHGNMLAQYSGDCARAPAQIAEGRSARSTTLCPWPSIENFDHHVYHEKCAVCYAKFKKEMQARFDAEWDFHAQQARSSRTLLTVLDGWMEEMDELREALIDIWEAKNKIMDLDPAVEYSKWLRSLFVLLDSLFTEWTRLEAGKRETGPSRAYNMQSTDSSEPPSEVSASNRDLSWSRQRRKRRAYLRDHRRDSLEQRRWMAAAQEDV</sequence>
<gene>
    <name evidence="2" type="ORF">N656DRAFT_821311</name>
</gene>
<dbReference type="GeneID" id="89942547"/>
<dbReference type="RefSeq" id="XP_064672216.1">
    <property type="nucleotide sequence ID" value="XM_064818420.1"/>
</dbReference>
<name>A0AAN6TI99_9PEZI</name>
<dbReference type="Proteomes" id="UP001302812">
    <property type="component" value="Unassembled WGS sequence"/>
</dbReference>
<feature type="region of interest" description="Disordered" evidence="1">
    <location>
        <begin position="155"/>
        <end position="193"/>
    </location>
</feature>
<proteinExistence type="predicted"/>
<feature type="compositionally biased region" description="Polar residues" evidence="1">
    <location>
        <begin position="163"/>
        <end position="187"/>
    </location>
</feature>
<dbReference type="EMBL" id="MU853336">
    <property type="protein sequence ID" value="KAK4114646.1"/>
    <property type="molecule type" value="Genomic_DNA"/>
</dbReference>
<evidence type="ECO:0000313" key="2">
    <source>
        <dbReference type="EMBL" id="KAK4114646.1"/>
    </source>
</evidence>
<comment type="caution">
    <text evidence="2">The sequence shown here is derived from an EMBL/GenBank/DDBJ whole genome shotgun (WGS) entry which is preliminary data.</text>
</comment>
<organism evidence="2 3">
    <name type="scientific">Canariomyces notabilis</name>
    <dbReference type="NCBI Taxonomy" id="2074819"/>
    <lineage>
        <taxon>Eukaryota</taxon>
        <taxon>Fungi</taxon>
        <taxon>Dikarya</taxon>
        <taxon>Ascomycota</taxon>
        <taxon>Pezizomycotina</taxon>
        <taxon>Sordariomycetes</taxon>
        <taxon>Sordariomycetidae</taxon>
        <taxon>Sordariales</taxon>
        <taxon>Chaetomiaceae</taxon>
        <taxon>Canariomyces</taxon>
    </lineage>
</organism>
<reference evidence="2" key="2">
    <citation type="submission" date="2023-05" db="EMBL/GenBank/DDBJ databases">
        <authorList>
            <consortium name="Lawrence Berkeley National Laboratory"/>
            <person name="Steindorff A."/>
            <person name="Hensen N."/>
            <person name="Bonometti L."/>
            <person name="Westerberg I."/>
            <person name="Brannstrom I.O."/>
            <person name="Guillou S."/>
            <person name="Cros-Aarteil S."/>
            <person name="Calhoun S."/>
            <person name="Haridas S."/>
            <person name="Kuo A."/>
            <person name="Mondo S."/>
            <person name="Pangilinan J."/>
            <person name="Riley R."/>
            <person name="Labutti K."/>
            <person name="Andreopoulos B."/>
            <person name="Lipzen A."/>
            <person name="Chen C."/>
            <person name="Yanf M."/>
            <person name="Daum C."/>
            <person name="Ng V."/>
            <person name="Clum A."/>
            <person name="Ohm R."/>
            <person name="Martin F."/>
            <person name="Silar P."/>
            <person name="Natvig D."/>
            <person name="Lalanne C."/>
            <person name="Gautier V."/>
            <person name="Ament-Velasquez S.L."/>
            <person name="Kruys A."/>
            <person name="Hutchinson M.I."/>
            <person name="Powell A.J."/>
            <person name="Barry K."/>
            <person name="Miller A.N."/>
            <person name="Grigoriev I.V."/>
            <person name="Debuchy R."/>
            <person name="Gladieux P."/>
            <person name="Thoren M.H."/>
            <person name="Johannesson H."/>
        </authorList>
    </citation>
    <scope>NUCLEOTIDE SEQUENCE</scope>
    <source>
        <strain evidence="2">CBS 508.74</strain>
    </source>
</reference>
<reference evidence="2" key="1">
    <citation type="journal article" date="2023" name="Mol. Phylogenet. Evol.">
        <title>Genome-scale phylogeny and comparative genomics of the fungal order Sordariales.</title>
        <authorList>
            <person name="Hensen N."/>
            <person name="Bonometti L."/>
            <person name="Westerberg I."/>
            <person name="Brannstrom I.O."/>
            <person name="Guillou S."/>
            <person name="Cros-Aarteil S."/>
            <person name="Calhoun S."/>
            <person name="Haridas S."/>
            <person name="Kuo A."/>
            <person name="Mondo S."/>
            <person name="Pangilinan J."/>
            <person name="Riley R."/>
            <person name="LaButti K."/>
            <person name="Andreopoulos B."/>
            <person name="Lipzen A."/>
            <person name="Chen C."/>
            <person name="Yan M."/>
            <person name="Daum C."/>
            <person name="Ng V."/>
            <person name="Clum A."/>
            <person name="Steindorff A."/>
            <person name="Ohm R.A."/>
            <person name="Martin F."/>
            <person name="Silar P."/>
            <person name="Natvig D.O."/>
            <person name="Lalanne C."/>
            <person name="Gautier V."/>
            <person name="Ament-Velasquez S.L."/>
            <person name="Kruys A."/>
            <person name="Hutchinson M.I."/>
            <person name="Powell A.J."/>
            <person name="Barry K."/>
            <person name="Miller A.N."/>
            <person name="Grigoriev I.V."/>
            <person name="Debuchy R."/>
            <person name="Gladieux P."/>
            <person name="Hiltunen Thoren M."/>
            <person name="Johannesson H."/>
        </authorList>
    </citation>
    <scope>NUCLEOTIDE SEQUENCE</scope>
    <source>
        <strain evidence="2">CBS 508.74</strain>
    </source>
</reference>
<evidence type="ECO:0000313" key="3">
    <source>
        <dbReference type="Proteomes" id="UP001302812"/>
    </source>
</evidence>
<keyword evidence="3" id="KW-1185">Reference proteome</keyword>
<protein>
    <submittedName>
        <fullName evidence="2">Uncharacterized protein</fullName>
    </submittedName>
</protein>
<accession>A0AAN6TI99</accession>
<evidence type="ECO:0000256" key="1">
    <source>
        <dbReference type="SAM" id="MobiDB-lite"/>
    </source>
</evidence>